<keyword evidence="3" id="KW-1185">Reference proteome</keyword>
<evidence type="ECO:0000313" key="2">
    <source>
        <dbReference type="EMBL" id="GAA3525616.1"/>
    </source>
</evidence>
<dbReference type="InterPro" id="IPR036628">
    <property type="entry name" value="Clp_N_dom_sf"/>
</dbReference>
<proteinExistence type="predicted"/>
<name>A0ABP6UYY9_9ACTN</name>
<gene>
    <name evidence="2" type="ORF">GCM10022419_000370</name>
</gene>
<dbReference type="Pfam" id="PF02861">
    <property type="entry name" value="Clp_N"/>
    <property type="match status" value="1"/>
</dbReference>
<evidence type="ECO:0000313" key="3">
    <source>
        <dbReference type="Proteomes" id="UP001500630"/>
    </source>
</evidence>
<protein>
    <recommendedName>
        <fullName evidence="1">Clp R domain-containing protein</fullName>
    </recommendedName>
</protein>
<comment type="caution">
    <text evidence="2">The sequence shown here is derived from an EMBL/GenBank/DDBJ whole genome shotgun (WGS) entry which is preliminary data.</text>
</comment>
<dbReference type="EMBL" id="BAABDQ010000001">
    <property type="protein sequence ID" value="GAA3525616.1"/>
    <property type="molecule type" value="Genomic_DNA"/>
</dbReference>
<dbReference type="SUPFAM" id="SSF81923">
    <property type="entry name" value="Double Clp-N motif"/>
    <property type="match status" value="1"/>
</dbReference>
<organism evidence="2 3">
    <name type="scientific">Nonomuraea rosea</name>
    <dbReference type="NCBI Taxonomy" id="638574"/>
    <lineage>
        <taxon>Bacteria</taxon>
        <taxon>Bacillati</taxon>
        <taxon>Actinomycetota</taxon>
        <taxon>Actinomycetes</taxon>
        <taxon>Streptosporangiales</taxon>
        <taxon>Streptosporangiaceae</taxon>
        <taxon>Nonomuraea</taxon>
    </lineage>
</organism>
<evidence type="ECO:0000259" key="1">
    <source>
        <dbReference type="Pfam" id="PF02861"/>
    </source>
</evidence>
<reference evidence="3" key="1">
    <citation type="journal article" date="2019" name="Int. J. Syst. Evol. Microbiol.">
        <title>The Global Catalogue of Microorganisms (GCM) 10K type strain sequencing project: providing services to taxonomists for standard genome sequencing and annotation.</title>
        <authorList>
            <consortium name="The Broad Institute Genomics Platform"/>
            <consortium name="The Broad Institute Genome Sequencing Center for Infectious Disease"/>
            <person name="Wu L."/>
            <person name="Ma J."/>
        </authorList>
    </citation>
    <scope>NUCLEOTIDE SEQUENCE [LARGE SCALE GENOMIC DNA]</scope>
    <source>
        <strain evidence="3">JCM 17326</strain>
    </source>
</reference>
<sequence length="162" mass="17446">MLVSAIDHYINAVVLQGEREAREDGSAVVEAHHVLLAIAVHEDTAARRVLVEAGLDRQAIRDALDREFEHSLNAAGVSLSSFGSPRATPDPRRRVGMGASTRLALERAFAHATGKKDLRPAHVLIGILEAEVGTVPRALALAGAERAGLIERVRQTTATEHW</sequence>
<dbReference type="Proteomes" id="UP001500630">
    <property type="component" value="Unassembled WGS sequence"/>
</dbReference>
<dbReference type="InterPro" id="IPR004176">
    <property type="entry name" value="Clp_R_N"/>
</dbReference>
<feature type="domain" description="Clp R" evidence="1">
    <location>
        <begin position="13"/>
        <end position="71"/>
    </location>
</feature>
<dbReference type="Gene3D" id="1.10.1780.10">
    <property type="entry name" value="Clp, N-terminal domain"/>
    <property type="match status" value="1"/>
</dbReference>
<accession>A0ABP6UYY9</accession>